<dbReference type="OrthoDB" id="9990906at2759"/>
<evidence type="ECO:0000256" key="1">
    <source>
        <dbReference type="ARBA" id="ARBA00004141"/>
    </source>
</evidence>
<evidence type="ECO:0000256" key="2">
    <source>
        <dbReference type="ARBA" id="ARBA00010663"/>
    </source>
</evidence>
<evidence type="ECO:0000256" key="9">
    <source>
        <dbReference type="RuleBase" id="RU000688"/>
    </source>
</evidence>
<dbReference type="PROSITE" id="PS00237">
    <property type="entry name" value="G_PROTEIN_RECEP_F1_1"/>
    <property type="match status" value="1"/>
</dbReference>
<keyword evidence="3 9" id="KW-0812">Transmembrane</keyword>
<comment type="similarity">
    <text evidence="2 9">Belongs to the G-protein coupled receptor 1 family.</text>
</comment>
<evidence type="ECO:0000256" key="7">
    <source>
        <dbReference type="ARBA" id="ARBA00023170"/>
    </source>
</evidence>
<evidence type="ECO:0000256" key="3">
    <source>
        <dbReference type="ARBA" id="ARBA00022692"/>
    </source>
</evidence>
<dbReference type="SMART" id="SM01381">
    <property type="entry name" value="7TM_GPCR_Srsx"/>
    <property type="match status" value="1"/>
</dbReference>
<evidence type="ECO:0000313" key="12">
    <source>
        <dbReference type="EMBL" id="KOC63881.1"/>
    </source>
</evidence>
<feature type="transmembrane region" description="Helical" evidence="10">
    <location>
        <begin position="191"/>
        <end position="213"/>
    </location>
</feature>
<dbReference type="PROSITE" id="PS50262">
    <property type="entry name" value="G_PROTEIN_RECEP_F1_2"/>
    <property type="match status" value="1"/>
</dbReference>
<evidence type="ECO:0000256" key="6">
    <source>
        <dbReference type="ARBA" id="ARBA00023136"/>
    </source>
</evidence>
<evidence type="ECO:0000313" key="13">
    <source>
        <dbReference type="Proteomes" id="UP000053825"/>
    </source>
</evidence>
<dbReference type="Pfam" id="PF00001">
    <property type="entry name" value="7tm_1"/>
    <property type="match status" value="1"/>
</dbReference>
<dbReference type="PANTHER" id="PTHR24243:SF230">
    <property type="entry name" value="G-PROTEIN COUPLED RECEPTORS FAMILY 1 PROFILE DOMAIN-CONTAINING PROTEIN"/>
    <property type="match status" value="1"/>
</dbReference>
<feature type="transmembrane region" description="Helical" evidence="10">
    <location>
        <begin position="57"/>
        <end position="77"/>
    </location>
</feature>
<dbReference type="GO" id="GO:0005886">
    <property type="term" value="C:plasma membrane"/>
    <property type="evidence" value="ECO:0007669"/>
    <property type="project" value="TreeGrafter"/>
</dbReference>
<dbReference type="CDD" id="cd14978">
    <property type="entry name" value="7tmA_FMRFamide_R-like"/>
    <property type="match status" value="1"/>
</dbReference>
<comment type="subcellular location">
    <subcellularLocation>
        <location evidence="1">Membrane</location>
        <topology evidence="1">Multi-pass membrane protein</topology>
    </subcellularLocation>
</comment>
<keyword evidence="6 10" id="KW-0472">Membrane</keyword>
<dbReference type="STRING" id="597456.A0A0L7QZ99"/>
<evidence type="ECO:0000259" key="11">
    <source>
        <dbReference type="PROSITE" id="PS50262"/>
    </source>
</evidence>
<dbReference type="Proteomes" id="UP000053825">
    <property type="component" value="Unassembled WGS sequence"/>
</dbReference>
<dbReference type="Gene3D" id="1.20.1070.10">
    <property type="entry name" value="Rhodopsin 7-helix transmembrane proteins"/>
    <property type="match status" value="1"/>
</dbReference>
<feature type="transmembrane region" description="Helical" evidence="10">
    <location>
        <begin position="23"/>
        <end position="45"/>
    </location>
</feature>
<feature type="domain" description="G-protein coupled receptors family 1 profile" evidence="11">
    <location>
        <begin position="36"/>
        <end position="309"/>
    </location>
</feature>
<dbReference type="PANTHER" id="PTHR24243">
    <property type="entry name" value="G-PROTEIN COUPLED RECEPTOR"/>
    <property type="match status" value="1"/>
</dbReference>
<dbReference type="PRINTS" id="PR00237">
    <property type="entry name" value="GPCRRHODOPSN"/>
</dbReference>
<feature type="transmembrane region" description="Helical" evidence="10">
    <location>
        <begin position="289"/>
        <end position="311"/>
    </location>
</feature>
<feature type="transmembrane region" description="Helical" evidence="10">
    <location>
        <begin position="251"/>
        <end position="269"/>
    </location>
</feature>
<evidence type="ECO:0000256" key="8">
    <source>
        <dbReference type="ARBA" id="ARBA00023224"/>
    </source>
</evidence>
<protein>
    <submittedName>
        <fullName evidence="12">Growth hormone secretagogue receptor type 1</fullName>
    </submittedName>
</protein>
<dbReference type="InterPro" id="IPR000276">
    <property type="entry name" value="GPCR_Rhodpsn"/>
</dbReference>
<reference evidence="12 13" key="1">
    <citation type="submission" date="2015-07" db="EMBL/GenBank/DDBJ databases">
        <title>The genome of Habropoda laboriosa.</title>
        <authorList>
            <person name="Pan H."/>
            <person name="Kapheim K."/>
        </authorList>
    </citation>
    <scope>NUCLEOTIDE SEQUENCE [LARGE SCALE GENOMIC DNA]</scope>
    <source>
        <strain evidence="12">0110345459</strain>
    </source>
</reference>
<proteinExistence type="inferred from homology"/>
<dbReference type="AlphaFoldDB" id="A0A0L7QZ99"/>
<keyword evidence="5 9" id="KW-0297">G-protein coupled receptor</keyword>
<organism evidence="12 13">
    <name type="scientific">Habropoda laboriosa</name>
    <dbReference type="NCBI Taxonomy" id="597456"/>
    <lineage>
        <taxon>Eukaryota</taxon>
        <taxon>Metazoa</taxon>
        <taxon>Ecdysozoa</taxon>
        <taxon>Arthropoda</taxon>
        <taxon>Hexapoda</taxon>
        <taxon>Insecta</taxon>
        <taxon>Pterygota</taxon>
        <taxon>Neoptera</taxon>
        <taxon>Endopterygota</taxon>
        <taxon>Hymenoptera</taxon>
        <taxon>Apocrita</taxon>
        <taxon>Aculeata</taxon>
        <taxon>Apoidea</taxon>
        <taxon>Anthophila</taxon>
        <taxon>Apidae</taxon>
        <taxon>Habropoda</taxon>
    </lineage>
</organism>
<accession>A0A0L7QZ99</accession>
<dbReference type="SUPFAM" id="SSF81321">
    <property type="entry name" value="Family A G protein-coupled receptor-like"/>
    <property type="match status" value="1"/>
</dbReference>
<dbReference type="GO" id="GO:0004930">
    <property type="term" value="F:G protein-coupled receptor activity"/>
    <property type="evidence" value="ECO:0007669"/>
    <property type="project" value="UniProtKB-KW"/>
</dbReference>
<evidence type="ECO:0000256" key="10">
    <source>
        <dbReference type="SAM" id="Phobius"/>
    </source>
</evidence>
<sequence length="384" mass="43916">MVHAQRDLVELDLTENVLRSVQLYYTPMLVYFGSLGNCLSVIVFFGTKLCQYSSSIYLGALAISDTGFLISVFVVWLNMVEVGLFNRPGFCQFFIYLTTLCSFMSVWLVVAFTIERFIAVQYPLYRQSMCTVARAKLTVAILTVLGVILCSPVLWFSAPRLQHNEKGNVTECHLAEGLESWAIVYNVIDTVLTFAIPFTVIIILNVLIARAIYRHIKIRKSLTNEPRIVKERQPCVQNFRNNLAQTKITKMLLVVSSAFLCFNLPAYVLRIHAFLHFQEDNNAPRSVEMAQQVCNLLFNTNFGINFILYCATGQNFRRAIRSMFLKRFHRKNVTVTQVSNQGTQNVSSFTRPTSGTTRRHAIVFTEPWEEFHELNVRVKNVTSI</sequence>
<feature type="transmembrane region" description="Helical" evidence="10">
    <location>
        <begin position="93"/>
        <end position="114"/>
    </location>
</feature>
<dbReference type="InterPro" id="IPR017452">
    <property type="entry name" value="GPCR_Rhodpsn_7TM"/>
</dbReference>
<gene>
    <name evidence="12" type="ORF">WH47_02202</name>
</gene>
<dbReference type="EMBL" id="KQ414683">
    <property type="protein sequence ID" value="KOC63881.1"/>
    <property type="molecule type" value="Genomic_DNA"/>
</dbReference>
<keyword evidence="8 9" id="KW-0807">Transducer</keyword>
<keyword evidence="13" id="KW-1185">Reference proteome</keyword>
<keyword evidence="4 10" id="KW-1133">Transmembrane helix</keyword>
<feature type="transmembrane region" description="Helical" evidence="10">
    <location>
        <begin position="135"/>
        <end position="158"/>
    </location>
</feature>
<keyword evidence="7 9" id="KW-0675">Receptor</keyword>
<name>A0A0L7QZ99_9HYME</name>
<evidence type="ECO:0000256" key="4">
    <source>
        <dbReference type="ARBA" id="ARBA00022989"/>
    </source>
</evidence>
<evidence type="ECO:0000256" key="5">
    <source>
        <dbReference type="ARBA" id="ARBA00023040"/>
    </source>
</evidence>